<dbReference type="AlphaFoldDB" id="A0A645CWD5"/>
<dbReference type="InterPro" id="IPR001279">
    <property type="entry name" value="Metallo-B-lactamas"/>
</dbReference>
<name>A0A645CWD5_9ZZZZ</name>
<dbReference type="Gene3D" id="3.60.15.10">
    <property type="entry name" value="Ribonuclease Z/Hydroxyacylglutathione hydrolase-like"/>
    <property type="match status" value="1"/>
</dbReference>
<dbReference type="EMBL" id="VSSQ01030627">
    <property type="protein sequence ID" value="MPM81221.1"/>
    <property type="molecule type" value="Genomic_DNA"/>
</dbReference>
<dbReference type="PANTHER" id="PTHR42663:SF6">
    <property type="entry name" value="HYDROLASE C777.06C-RELATED"/>
    <property type="match status" value="1"/>
</dbReference>
<feature type="domain" description="Metallo-beta-lactamase" evidence="1">
    <location>
        <begin position="18"/>
        <end position="206"/>
    </location>
</feature>
<evidence type="ECO:0000259" key="1">
    <source>
        <dbReference type="SMART" id="SM00849"/>
    </source>
</evidence>
<comment type="caution">
    <text evidence="2">The sequence shown here is derived from an EMBL/GenBank/DDBJ whole genome shotgun (WGS) entry which is preliminary data.</text>
</comment>
<dbReference type="SMART" id="SM00849">
    <property type="entry name" value="Lactamase_B"/>
    <property type="match status" value="1"/>
</dbReference>
<dbReference type="InterPro" id="IPR036866">
    <property type="entry name" value="RibonucZ/Hydroxyglut_hydro"/>
</dbReference>
<proteinExistence type="predicted"/>
<accession>A0A645CWD5</accession>
<reference evidence="2" key="1">
    <citation type="submission" date="2019-08" db="EMBL/GenBank/DDBJ databases">
        <authorList>
            <person name="Kucharzyk K."/>
            <person name="Murdoch R.W."/>
            <person name="Higgins S."/>
            <person name="Loffler F."/>
        </authorList>
    </citation>
    <scope>NUCLEOTIDE SEQUENCE</scope>
</reference>
<organism evidence="2">
    <name type="scientific">bioreactor metagenome</name>
    <dbReference type="NCBI Taxonomy" id="1076179"/>
    <lineage>
        <taxon>unclassified sequences</taxon>
        <taxon>metagenomes</taxon>
        <taxon>ecological metagenomes</taxon>
    </lineage>
</organism>
<dbReference type="SUPFAM" id="SSF56281">
    <property type="entry name" value="Metallo-hydrolase/oxidoreductase"/>
    <property type="match status" value="1"/>
</dbReference>
<gene>
    <name evidence="2" type="ORF">SDC9_128273</name>
</gene>
<sequence length="234" mass="26661">MLDLRFWGKGAAFYPVFGNTNAYFEAGGDLFFIDFGESTFEKVFRAVDFSRYRDVYVLLTHLHADHSGSLASLISYAYCVLDIKVIVIHPMSKVNNLLESQGISTEFYEYREILPEGLAVSAHPVEVPHAKNMRCFGYVITFEEDSLYYSGDASELPDSILERFLCGEIKRIYQDTAGHESQTHCCYKRLEEIIPTAERARVFAMHFDDDYVELVRAKGFSVVEVAPINSSKQK</sequence>
<dbReference type="PANTHER" id="PTHR42663">
    <property type="entry name" value="HYDROLASE C777.06C-RELATED-RELATED"/>
    <property type="match status" value="1"/>
</dbReference>
<evidence type="ECO:0000313" key="2">
    <source>
        <dbReference type="EMBL" id="MPM81221.1"/>
    </source>
</evidence>
<protein>
    <recommendedName>
        <fullName evidence="1">Metallo-beta-lactamase domain-containing protein</fullName>
    </recommendedName>
</protein>
<dbReference type="Pfam" id="PF23023">
    <property type="entry name" value="Anti-Pycsar_Apyc1"/>
    <property type="match status" value="1"/>
</dbReference>